<dbReference type="PANTHER" id="PTHR48312">
    <property type="match status" value="1"/>
</dbReference>
<dbReference type="PANTHER" id="PTHR48312:SF1">
    <property type="entry name" value="SULFOTRANSFERASE"/>
    <property type="match status" value="1"/>
</dbReference>
<evidence type="ECO:0000313" key="1">
    <source>
        <dbReference type="Proteomes" id="UP000694845"/>
    </source>
</evidence>
<reference evidence="2" key="1">
    <citation type="submission" date="2025-08" db="UniProtKB">
        <authorList>
            <consortium name="RefSeq"/>
        </authorList>
    </citation>
    <scope>IDENTIFICATION</scope>
</reference>
<dbReference type="OMA" id="KYEMIAS"/>
<gene>
    <name evidence="2" type="primary">LOC110979159</name>
</gene>
<keyword evidence="1" id="KW-1185">Reference proteome</keyword>
<dbReference type="AlphaFoldDB" id="A0A8B7YAZ6"/>
<proteinExistence type="predicted"/>
<dbReference type="GeneID" id="110979159"/>
<accession>A0A8B7YAZ6</accession>
<dbReference type="KEGG" id="aplc:110979159"/>
<protein>
    <submittedName>
        <fullName evidence="2">Branched-chain-amino-acid aminotransferase-like protein 2</fullName>
    </submittedName>
</protein>
<dbReference type="Pfam" id="PF19798">
    <property type="entry name" value="Sulfotransfer_5"/>
    <property type="match status" value="1"/>
</dbReference>
<dbReference type="RefSeq" id="XP_022090414.1">
    <property type="nucleotide sequence ID" value="XM_022234722.1"/>
</dbReference>
<name>A0A8B7YAZ6_ACAPL</name>
<dbReference type="SUPFAM" id="SSF52540">
    <property type="entry name" value="P-loop containing nucleoside triphosphate hydrolases"/>
    <property type="match status" value="1"/>
</dbReference>
<dbReference type="Gene3D" id="3.40.50.300">
    <property type="entry name" value="P-loop containing nucleotide triphosphate hydrolases"/>
    <property type="match status" value="1"/>
</dbReference>
<dbReference type="InterPro" id="IPR027417">
    <property type="entry name" value="P-loop_NTPase"/>
</dbReference>
<sequence>MAEPTLSQHRIFCWSTPRSLSTAFMKCLSMTEGAMAWMEPFSTAEHFGPEGRLAPPEEVPTEPDYKPVWIQEKLEGDFEGHSLVFVKDLAYAVSDRLQFLPTGYRHSFLIRHPLKSYMSYYRLFEKMFGEEGSAHFKGWLPRKGFGYGELAELADYIEQDLGQPLVIVDADDILRQPKVMVEKYCRALGLPFSDAILTWELGIPKNWIVPKSVRKTDEDYHWMTTVLSSQSFNSSHQTTISQDEVPQVVQEMLEVALPFYDKLYAKRLLPS</sequence>
<evidence type="ECO:0000313" key="2">
    <source>
        <dbReference type="RefSeq" id="XP_022090414.1"/>
    </source>
</evidence>
<dbReference type="Proteomes" id="UP000694845">
    <property type="component" value="Unplaced"/>
</dbReference>
<dbReference type="OrthoDB" id="416710at2759"/>
<organism evidence="1 2">
    <name type="scientific">Acanthaster planci</name>
    <name type="common">Crown-of-thorns starfish</name>
    <dbReference type="NCBI Taxonomy" id="133434"/>
    <lineage>
        <taxon>Eukaryota</taxon>
        <taxon>Metazoa</taxon>
        <taxon>Echinodermata</taxon>
        <taxon>Eleutherozoa</taxon>
        <taxon>Asterozoa</taxon>
        <taxon>Asteroidea</taxon>
        <taxon>Valvatacea</taxon>
        <taxon>Valvatida</taxon>
        <taxon>Acanthasteridae</taxon>
        <taxon>Acanthaster</taxon>
    </lineage>
</organism>